<keyword evidence="3" id="KW-0371">Homeobox</keyword>
<gene>
    <name evidence="3" type="ORF">SHERM_12963</name>
</gene>
<dbReference type="Pfam" id="PF07526">
    <property type="entry name" value="POX"/>
    <property type="match status" value="1"/>
</dbReference>
<accession>A0A9N7MSW3</accession>
<evidence type="ECO:0000259" key="2">
    <source>
        <dbReference type="Pfam" id="PF07526"/>
    </source>
</evidence>
<keyword evidence="3" id="KW-0238">DNA-binding</keyword>
<feature type="region of interest" description="Disordered" evidence="1">
    <location>
        <begin position="167"/>
        <end position="190"/>
    </location>
</feature>
<proteinExistence type="predicted"/>
<evidence type="ECO:0000256" key="1">
    <source>
        <dbReference type="SAM" id="MobiDB-lite"/>
    </source>
</evidence>
<feature type="region of interest" description="Disordered" evidence="1">
    <location>
        <begin position="1"/>
        <end position="48"/>
    </location>
</feature>
<name>A0A9N7MSW3_STRHE</name>
<evidence type="ECO:0000313" key="4">
    <source>
        <dbReference type="Proteomes" id="UP001153555"/>
    </source>
</evidence>
<keyword evidence="4" id="KW-1185">Reference proteome</keyword>
<organism evidence="3 4">
    <name type="scientific">Striga hermonthica</name>
    <name type="common">Purple witchweed</name>
    <name type="synonym">Buchnera hermonthica</name>
    <dbReference type="NCBI Taxonomy" id="68872"/>
    <lineage>
        <taxon>Eukaryota</taxon>
        <taxon>Viridiplantae</taxon>
        <taxon>Streptophyta</taxon>
        <taxon>Embryophyta</taxon>
        <taxon>Tracheophyta</taxon>
        <taxon>Spermatophyta</taxon>
        <taxon>Magnoliopsida</taxon>
        <taxon>eudicotyledons</taxon>
        <taxon>Gunneridae</taxon>
        <taxon>Pentapetalae</taxon>
        <taxon>asterids</taxon>
        <taxon>lamiids</taxon>
        <taxon>Lamiales</taxon>
        <taxon>Orobanchaceae</taxon>
        <taxon>Buchnereae</taxon>
        <taxon>Striga</taxon>
    </lineage>
</organism>
<dbReference type="OrthoDB" id="10056939at2759"/>
<dbReference type="EMBL" id="CACSLK010009714">
    <property type="protein sequence ID" value="CAA0812147.1"/>
    <property type="molecule type" value="Genomic_DNA"/>
</dbReference>
<comment type="caution">
    <text evidence="3">The sequence shown here is derived from an EMBL/GenBank/DDBJ whole genome shotgun (WGS) entry which is preliminary data.</text>
</comment>
<dbReference type="Proteomes" id="UP001153555">
    <property type="component" value="Unassembled WGS sequence"/>
</dbReference>
<dbReference type="GO" id="GO:0003677">
    <property type="term" value="F:DNA binding"/>
    <property type="evidence" value="ECO:0007669"/>
    <property type="project" value="UniProtKB-KW"/>
</dbReference>
<sequence>MSCMAGPSGDEDKSPGRDDLIPSGGYSCYPDPSTNADDQNLRAHLQGFGPPGPEIYNLISSGMDNMIGFLPKNPHGTPDGSFSWKGSFFARQGLPSSNPKDQIVNQENCGFYPQHDMTELLDQSSLRSCVFPCEGNERPSHGLSLSLNPSNPSSIGLQSFELRQHHQQQESDLFRFGPSSSRPESGHNMQQQAFVRNSRYLGPAQELLQEVCDLGSNHEGNGSGRKMKGVQKDDGEWGESENADKRRSLYSLDLVELQRRKSKLLQMLEEVQ</sequence>
<protein>
    <submittedName>
        <fullName evidence="3">Homeobox protein BEL1 homolog</fullName>
    </submittedName>
</protein>
<dbReference type="AlphaFoldDB" id="A0A9N7MSW3"/>
<feature type="compositionally biased region" description="Basic and acidic residues" evidence="1">
    <location>
        <begin position="10"/>
        <end position="20"/>
    </location>
</feature>
<feature type="region of interest" description="Disordered" evidence="1">
    <location>
        <begin position="214"/>
        <end position="243"/>
    </location>
</feature>
<feature type="domain" description="POX" evidence="2">
    <location>
        <begin position="195"/>
        <end position="272"/>
    </location>
</feature>
<dbReference type="InterPro" id="IPR006563">
    <property type="entry name" value="POX_dom"/>
</dbReference>
<reference evidence="3" key="1">
    <citation type="submission" date="2019-12" db="EMBL/GenBank/DDBJ databases">
        <authorList>
            <person name="Scholes J."/>
        </authorList>
    </citation>
    <scope>NUCLEOTIDE SEQUENCE</scope>
</reference>
<evidence type="ECO:0000313" key="3">
    <source>
        <dbReference type="EMBL" id="CAA0812147.1"/>
    </source>
</evidence>
<feature type="compositionally biased region" description="Polar residues" evidence="1">
    <location>
        <begin position="178"/>
        <end position="190"/>
    </location>
</feature>